<evidence type="ECO:0000313" key="1">
    <source>
        <dbReference type="EMBL" id="GAA4267027.1"/>
    </source>
</evidence>
<accession>A0ABP8E479</accession>
<gene>
    <name evidence="1" type="ORF">GCM10022256_26390</name>
</gene>
<dbReference type="PANTHER" id="PTHR43649:SF12">
    <property type="entry name" value="DIACETYLCHITOBIOSE BINDING PROTEIN DASA"/>
    <property type="match status" value="1"/>
</dbReference>
<evidence type="ECO:0000313" key="2">
    <source>
        <dbReference type="Proteomes" id="UP001501594"/>
    </source>
</evidence>
<sequence length="417" mass="44130">MTITLLGRAGDTFEASLAAQDLEPAAVDARWVGIGALERELFETAVCVDGSVDAVLVPADWLPRLAARGALRPLDDLLAGAPPEGWPAAWSDAFVDVVTFAADAAPSRAERAAVWGLPFHDGPPLLVYRTDLFDDPAERRAYRERFGTELAPAATWSDFDRQARFFTRPEEGLFGTVLAGAPDGHNDVYDFVTQVRVCGGDVVARDGSGILRPAFGGAAGLGALAWLRGHAVDDPTVPPDARTLDSVGSGRAFAEGRVALMMNWAGYAHAAQGPGSRVAGRVGTALAPTADDGTPTPVVNAFWALAVTAGSRRVDEAWSVIRECLSPRGDRATTRAGSSGTRLDTWRDAELLARTPAFALFEEAHRVSRPLPQIAALPLLVDALNHLVDDVVNCGQDAGPALERAVRRVETVLASGD</sequence>
<dbReference type="RefSeq" id="WP_344796931.1">
    <property type="nucleotide sequence ID" value="NZ_BAABAU010000003.1"/>
</dbReference>
<dbReference type="EMBL" id="BAABAU010000003">
    <property type="protein sequence ID" value="GAA4267027.1"/>
    <property type="molecule type" value="Genomic_DNA"/>
</dbReference>
<keyword evidence="2" id="KW-1185">Reference proteome</keyword>
<organism evidence="1 2">
    <name type="scientific">Frondihabitans peucedani</name>
    <dbReference type="NCBI Taxonomy" id="598626"/>
    <lineage>
        <taxon>Bacteria</taxon>
        <taxon>Bacillati</taxon>
        <taxon>Actinomycetota</taxon>
        <taxon>Actinomycetes</taxon>
        <taxon>Micrococcales</taxon>
        <taxon>Microbacteriaceae</taxon>
        <taxon>Frondihabitans</taxon>
    </lineage>
</organism>
<dbReference type="SUPFAM" id="SSF53850">
    <property type="entry name" value="Periplasmic binding protein-like II"/>
    <property type="match status" value="1"/>
</dbReference>
<protein>
    <submittedName>
        <fullName evidence="1">Uncharacterized protein</fullName>
    </submittedName>
</protein>
<dbReference type="InterPro" id="IPR006059">
    <property type="entry name" value="SBP"/>
</dbReference>
<dbReference type="Proteomes" id="UP001501594">
    <property type="component" value="Unassembled WGS sequence"/>
</dbReference>
<dbReference type="Pfam" id="PF01547">
    <property type="entry name" value="SBP_bac_1"/>
    <property type="match status" value="1"/>
</dbReference>
<name>A0ABP8E479_9MICO</name>
<dbReference type="Gene3D" id="3.40.190.10">
    <property type="entry name" value="Periplasmic binding protein-like II"/>
    <property type="match status" value="2"/>
</dbReference>
<proteinExistence type="predicted"/>
<comment type="caution">
    <text evidence="1">The sequence shown here is derived from an EMBL/GenBank/DDBJ whole genome shotgun (WGS) entry which is preliminary data.</text>
</comment>
<dbReference type="InterPro" id="IPR050490">
    <property type="entry name" value="Bact_solute-bd_prot1"/>
</dbReference>
<reference evidence="2" key="1">
    <citation type="journal article" date="2019" name="Int. J. Syst. Evol. Microbiol.">
        <title>The Global Catalogue of Microorganisms (GCM) 10K type strain sequencing project: providing services to taxonomists for standard genome sequencing and annotation.</title>
        <authorList>
            <consortium name="The Broad Institute Genomics Platform"/>
            <consortium name="The Broad Institute Genome Sequencing Center for Infectious Disease"/>
            <person name="Wu L."/>
            <person name="Ma J."/>
        </authorList>
    </citation>
    <scope>NUCLEOTIDE SEQUENCE [LARGE SCALE GENOMIC DNA]</scope>
    <source>
        <strain evidence="2">JCM 17442</strain>
    </source>
</reference>
<dbReference type="PANTHER" id="PTHR43649">
    <property type="entry name" value="ARABINOSE-BINDING PROTEIN-RELATED"/>
    <property type="match status" value="1"/>
</dbReference>